<feature type="region of interest" description="Disordered" evidence="1">
    <location>
        <begin position="314"/>
        <end position="366"/>
    </location>
</feature>
<dbReference type="Pfam" id="PF14111">
    <property type="entry name" value="DUF4283"/>
    <property type="match status" value="1"/>
</dbReference>
<proteinExistence type="predicted"/>
<evidence type="ECO:0000313" key="3">
    <source>
        <dbReference type="EMBL" id="KAF5178294.1"/>
    </source>
</evidence>
<dbReference type="InterPro" id="IPR040256">
    <property type="entry name" value="At4g02000-like"/>
</dbReference>
<dbReference type="InterPro" id="IPR025558">
    <property type="entry name" value="DUF4283"/>
</dbReference>
<evidence type="ECO:0000313" key="4">
    <source>
        <dbReference type="Proteomes" id="UP000554482"/>
    </source>
</evidence>
<gene>
    <name evidence="3" type="ORF">FRX31_032118</name>
</gene>
<keyword evidence="4" id="KW-1185">Reference proteome</keyword>
<evidence type="ECO:0000259" key="2">
    <source>
        <dbReference type="Pfam" id="PF14111"/>
    </source>
</evidence>
<feature type="compositionally biased region" description="Polar residues" evidence="1">
    <location>
        <begin position="322"/>
        <end position="333"/>
    </location>
</feature>
<protein>
    <recommendedName>
        <fullName evidence="2">DUF4283 domain-containing protein</fullName>
    </recommendedName>
</protein>
<dbReference type="PANTHER" id="PTHR31286:SF180">
    <property type="entry name" value="OS10G0362600 PROTEIN"/>
    <property type="match status" value="1"/>
</dbReference>
<dbReference type="EMBL" id="JABWDY010040221">
    <property type="protein sequence ID" value="KAF5178294.1"/>
    <property type="molecule type" value="Genomic_DNA"/>
</dbReference>
<comment type="caution">
    <text evidence="3">The sequence shown here is derived from an EMBL/GenBank/DDBJ whole genome shotgun (WGS) entry which is preliminary data.</text>
</comment>
<feature type="region of interest" description="Disordered" evidence="1">
    <location>
        <begin position="262"/>
        <end position="281"/>
    </location>
</feature>
<dbReference type="AlphaFoldDB" id="A0A7J6V049"/>
<feature type="non-terminal residue" evidence="3">
    <location>
        <position position="366"/>
    </location>
</feature>
<feature type="domain" description="DUF4283" evidence="2">
    <location>
        <begin position="69"/>
        <end position="149"/>
    </location>
</feature>
<evidence type="ECO:0000256" key="1">
    <source>
        <dbReference type="SAM" id="MobiDB-lite"/>
    </source>
</evidence>
<sequence length="366" mass="40940">LTQTKSASPISLDVIHSPDLSNPRQSNKLWSTLFKKLPPSAGESSLEFSSPIFKDGFLQIPEKVKEEGAKLWEQHVVGFFLDKKLPFNYVKSAVTNRWKTLREFEIALDGDLYYFKFSTPEDREHVLDEGSFHLAGKLFVIRPWTREVESSRGMIKFVPVWVKMSRVPKDLWNPKGFSLLCSAIATIPLSPEVSIDLEYPWQPQICCICQVFCHPTSKRSPPPQPIKDSDWNHVKLKKNSPGILPLQPLLILGDLSSSKQPAVIQTGLPPPSSQTFIPNPSESSTIVVDNVEAISETSEAYSLEDGTLHKITNKNVVESKEQPSFSSSDSLEAQSRKAKKQDLNPGTIPEPHKGKGKGRKKQSKPT</sequence>
<accession>A0A7J6V049</accession>
<reference evidence="3 4" key="1">
    <citation type="submission" date="2020-06" db="EMBL/GenBank/DDBJ databases">
        <title>Transcriptomic and genomic resources for Thalictrum thalictroides and T. hernandezii: Facilitating candidate gene discovery in an emerging model plant lineage.</title>
        <authorList>
            <person name="Arias T."/>
            <person name="Riano-Pachon D.M."/>
            <person name="Di Stilio V.S."/>
        </authorList>
    </citation>
    <scope>NUCLEOTIDE SEQUENCE [LARGE SCALE GENOMIC DNA]</scope>
    <source>
        <strain evidence="4">cv. WT478/WT964</strain>
        <tissue evidence="3">Leaves</tissue>
    </source>
</reference>
<dbReference type="PANTHER" id="PTHR31286">
    <property type="entry name" value="GLYCINE-RICH CELL WALL STRUCTURAL PROTEIN 1.8-LIKE"/>
    <property type="match status" value="1"/>
</dbReference>
<organism evidence="3 4">
    <name type="scientific">Thalictrum thalictroides</name>
    <name type="common">Rue-anemone</name>
    <name type="synonym">Anemone thalictroides</name>
    <dbReference type="NCBI Taxonomy" id="46969"/>
    <lineage>
        <taxon>Eukaryota</taxon>
        <taxon>Viridiplantae</taxon>
        <taxon>Streptophyta</taxon>
        <taxon>Embryophyta</taxon>
        <taxon>Tracheophyta</taxon>
        <taxon>Spermatophyta</taxon>
        <taxon>Magnoliopsida</taxon>
        <taxon>Ranunculales</taxon>
        <taxon>Ranunculaceae</taxon>
        <taxon>Thalictroideae</taxon>
        <taxon>Thalictrum</taxon>
    </lineage>
</organism>
<dbReference type="Proteomes" id="UP000554482">
    <property type="component" value="Unassembled WGS sequence"/>
</dbReference>
<name>A0A7J6V049_THATH</name>
<feature type="compositionally biased region" description="Basic residues" evidence="1">
    <location>
        <begin position="354"/>
        <end position="366"/>
    </location>
</feature>